<dbReference type="EMBL" id="BKBA01000007">
    <property type="protein sequence ID" value="GEQ13585.1"/>
    <property type="molecule type" value="Genomic_DNA"/>
</dbReference>
<organism evidence="1 2">
    <name type="scientific">Knoellia locipacati</name>
    <dbReference type="NCBI Taxonomy" id="882824"/>
    <lineage>
        <taxon>Bacteria</taxon>
        <taxon>Bacillati</taxon>
        <taxon>Actinomycetota</taxon>
        <taxon>Actinomycetes</taxon>
        <taxon>Micrococcales</taxon>
        <taxon>Intrasporangiaceae</taxon>
        <taxon>Knoellia</taxon>
    </lineage>
</organism>
<keyword evidence="2" id="KW-1185">Reference proteome</keyword>
<protein>
    <submittedName>
        <fullName evidence="1">Uncharacterized protein</fullName>
    </submittedName>
</protein>
<dbReference type="AlphaFoldDB" id="A0A512T025"/>
<evidence type="ECO:0000313" key="1">
    <source>
        <dbReference type="EMBL" id="GEQ13585.1"/>
    </source>
</evidence>
<proteinExistence type="predicted"/>
<accession>A0A512T025</accession>
<evidence type="ECO:0000313" key="2">
    <source>
        <dbReference type="Proteomes" id="UP000321793"/>
    </source>
</evidence>
<sequence length="160" mass="17897">MRMIVEGVVIALGISLVSFVVSRVRGARAGRLERQTMGQQQRLLPEGEFAVWPLRRLMATRQPSRVRVEGGQVSWFAPGSTQPEWQSPADRVGVRILAPTRWVDVTRVRLQPPTGEPVTLRVSRELQRPVGPLDQRYERRLGGYLASFVETLGRNGATIG</sequence>
<comment type="caution">
    <text evidence="1">The sequence shown here is derived from an EMBL/GenBank/DDBJ whole genome shotgun (WGS) entry which is preliminary data.</text>
</comment>
<dbReference type="Proteomes" id="UP000321793">
    <property type="component" value="Unassembled WGS sequence"/>
</dbReference>
<name>A0A512T025_9MICO</name>
<reference evidence="1 2" key="1">
    <citation type="submission" date="2019-07" db="EMBL/GenBank/DDBJ databases">
        <title>Whole genome shotgun sequence of Knoellia locipacati NBRC 109775.</title>
        <authorList>
            <person name="Hosoyama A."/>
            <person name="Uohara A."/>
            <person name="Ohji S."/>
            <person name="Ichikawa N."/>
        </authorList>
    </citation>
    <scope>NUCLEOTIDE SEQUENCE [LARGE SCALE GENOMIC DNA]</scope>
    <source>
        <strain evidence="1 2">NBRC 109775</strain>
    </source>
</reference>
<gene>
    <name evidence="1" type="ORF">KLO01_16320</name>
</gene>